<dbReference type="PROSITE" id="PS50885">
    <property type="entry name" value="HAMP"/>
    <property type="match status" value="1"/>
</dbReference>
<dbReference type="SUPFAM" id="SSF58104">
    <property type="entry name" value="Methyl-accepting chemotaxis protein (MCP) signaling domain"/>
    <property type="match status" value="1"/>
</dbReference>
<evidence type="ECO:0008006" key="15">
    <source>
        <dbReference type="Google" id="ProtNLM"/>
    </source>
</evidence>
<dbReference type="InterPro" id="IPR029151">
    <property type="entry name" value="Sensor-like_sf"/>
</dbReference>
<evidence type="ECO:0000256" key="10">
    <source>
        <dbReference type="SAM" id="Phobius"/>
    </source>
</evidence>
<evidence type="ECO:0000313" key="14">
    <source>
        <dbReference type="Proteomes" id="UP000277811"/>
    </source>
</evidence>
<dbReference type="OrthoDB" id="136416at2"/>
<name>A0A498R1Q1_9FIRM</name>
<accession>A0A498R1Q1</accession>
<feature type="domain" description="Methyl-accepting transducer" evidence="11">
    <location>
        <begin position="363"/>
        <end position="599"/>
    </location>
</feature>
<dbReference type="PROSITE" id="PS50111">
    <property type="entry name" value="CHEMOTAXIS_TRANSDUC_2"/>
    <property type="match status" value="1"/>
</dbReference>
<keyword evidence="7 9" id="KW-0807">Transducer</keyword>
<dbReference type="CDD" id="cd18774">
    <property type="entry name" value="PDC2_HK_sensor"/>
    <property type="match status" value="1"/>
</dbReference>
<dbReference type="PANTHER" id="PTHR32089:SF112">
    <property type="entry name" value="LYSOZYME-LIKE PROTEIN-RELATED"/>
    <property type="match status" value="1"/>
</dbReference>
<keyword evidence="3" id="KW-0145">Chemotaxis</keyword>
<dbReference type="GO" id="GO:0006935">
    <property type="term" value="P:chemotaxis"/>
    <property type="evidence" value="ECO:0007669"/>
    <property type="project" value="UniProtKB-KW"/>
</dbReference>
<evidence type="ECO:0000313" key="13">
    <source>
        <dbReference type="EMBL" id="VBB05095.1"/>
    </source>
</evidence>
<keyword evidence="6 10" id="KW-0472">Membrane</keyword>
<dbReference type="EMBL" id="UPPP01000052">
    <property type="protein sequence ID" value="VBB05095.1"/>
    <property type="molecule type" value="Genomic_DNA"/>
</dbReference>
<dbReference type="CDD" id="cd11386">
    <property type="entry name" value="MCP_signal"/>
    <property type="match status" value="1"/>
</dbReference>
<proteinExistence type="inferred from homology"/>
<dbReference type="SUPFAM" id="SSF103190">
    <property type="entry name" value="Sensory domain-like"/>
    <property type="match status" value="1"/>
</dbReference>
<dbReference type="InterPro" id="IPR033479">
    <property type="entry name" value="dCache_1"/>
</dbReference>
<evidence type="ECO:0000256" key="4">
    <source>
        <dbReference type="ARBA" id="ARBA00022692"/>
    </source>
</evidence>
<dbReference type="CDD" id="cd06225">
    <property type="entry name" value="HAMP"/>
    <property type="match status" value="1"/>
</dbReference>
<dbReference type="Pfam" id="PF02743">
    <property type="entry name" value="dCache_1"/>
    <property type="match status" value="1"/>
</dbReference>
<dbReference type="Gene3D" id="3.30.450.20">
    <property type="entry name" value="PAS domain"/>
    <property type="match status" value="1"/>
</dbReference>
<dbReference type="Gene3D" id="1.10.287.950">
    <property type="entry name" value="Methyl-accepting chemotaxis protein"/>
    <property type="match status" value="1"/>
</dbReference>
<evidence type="ECO:0000256" key="6">
    <source>
        <dbReference type="ARBA" id="ARBA00023136"/>
    </source>
</evidence>
<evidence type="ECO:0000256" key="1">
    <source>
        <dbReference type="ARBA" id="ARBA00004651"/>
    </source>
</evidence>
<gene>
    <name evidence="13" type="ORF">LUCI_0301</name>
</gene>
<dbReference type="SMART" id="SM00304">
    <property type="entry name" value="HAMP"/>
    <property type="match status" value="2"/>
</dbReference>
<keyword evidence="5 10" id="KW-1133">Transmembrane helix</keyword>
<dbReference type="Pfam" id="PF00672">
    <property type="entry name" value="HAMP"/>
    <property type="match status" value="1"/>
</dbReference>
<dbReference type="PANTHER" id="PTHR32089">
    <property type="entry name" value="METHYL-ACCEPTING CHEMOTAXIS PROTEIN MCPB"/>
    <property type="match status" value="1"/>
</dbReference>
<evidence type="ECO:0000256" key="9">
    <source>
        <dbReference type="PROSITE-ProRule" id="PRU00284"/>
    </source>
</evidence>
<dbReference type="GO" id="GO:0005886">
    <property type="term" value="C:plasma membrane"/>
    <property type="evidence" value="ECO:0007669"/>
    <property type="project" value="UniProtKB-SubCell"/>
</dbReference>
<evidence type="ECO:0000259" key="11">
    <source>
        <dbReference type="PROSITE" id="PS50111"/>
    </source>
</evidence>
<keyword evidence="4 10" id="KW-0812">Transmembrane</keyword>
<sequence length="649" mass="69561">MKKMLIILLMLVSGIPLLSSTVLSYFLFTKPLEADYYAVNSGKADVFKTETQAYINERMEFVKALARTSAIKNFDLPAAKKLIADVQKVYTDIGMALDDNQGRQVARGDDVKLGTVSKREFYQEAISGKEEVASKWLKSTTTGKPIVILAAPVRTDDGKIAGVLQAAINLDALKKFVTKWSVNGVTAYILDQDGKVIVHPNEKAMAETKDMSSQPFVQKAIKGHSGSEEITGENGERKLVSYVYDPRTHWIICMEKTYEEYNAVSKEMLLTNLAVLVVTMIIVVLISIFISNRITRPIVQLVRATESLKNGDLKVNIASKGKDEIGRLAQNFQVMVAGLRELLKHVAVSTEVVSAASQQLTASAQQSAANAEQVTAAIAEISGSAEKQAGFANDTTVLVDHIVSEIKQIVADSTKAASASQGAAQLAATGGKSIESAVAQMHSIESSVADSANVVAKLGERSTEIGQIIDTISGIANQTNLLALNAAIEAARAGEQGRGFAVVAEEVRKLAEQSETAAKQITHLIGEIQVDTDNAVVAMNKGNTEVKLGTDIVSQAGQTFNEIIDQTNEVSQQIRVISASIEDMAVSGQKIVAAINNIDNMSKSNANQTMQVSAATQEQVASVDEIRKAGQALVETADQLQTAVSKFSL</sequence>
<keyword evidence="14" id="KW-1185">Reference proteome</keyword>
<dbReference type="SMART" id="SM00283">
    <property type="entry name" value="MA"/>
    <property type="match status" value="1"/>
</dbReference>
<dbReference type="Pfam" id="PF00015">
    <property type="entry name" value="MCPsignal"/>
    <property type="match status" value="1"/>
</dbReference>
<dbReference type="InterPro" id="IPR003660">
    <property type="entry name" value="HAMP_dom"/>
</dbReference>
<organism evidence="13 14">
    <name type="scientific">Lucifera butyrica</name>
    <dbReference type="NCBI Taxonomy" id="1351585"/>
    <lineage>
        <taxon>Bacteria</taxon>
        <taxon>Bacillati</taxon>
        <taxon>Bacillota</taxon>
        <taxon>Negativicutes</taxon>
        <taxon>Veillonellales</taxon>
        <taxon>Veillonellaceae</taxon>
        <taxon>Lucifera</taxon>
    </lineage>
</organism>
<evidence type="ECO:0000259" key="12">
    <source>
        <dbReference type="PROSITE" id="PS50885"/>
    </source>
</evidence>
<reference evidence="13 14" key="1">
    <citation type="submission" date="2018-06" db="EMBL/GenBank/DDBJ databases">
        <authorList>
            <person name="Strepis N."/>
        </authorList>
    </citation>
    <scope>NUCLEOTIDE SEQUENCE [LARGE SCALE GENOMIC DNA]</scope>
    <source>
        <strain evidence="13">LUCI</strain>
    </source>
</reference>
<evidence type="ECO:0000256" key="7">
    <source>
        <dbReference type="ARBA" id="ARBA00023224"/>
    </source>
</evidence>
<comment type="subcellular location">
    <subcellularLocation>
        <location evidence="1">Cell membrane</location>
        <topology evidence="1">Multi-pass membrane protein</topology>
    </subcellularLocation>
</comment>
<evidence type="ECO:0000256" key="3">
    <source>
        <dbReference type="ARBA" id="ARBA00022500"/>
    </source>
</evidence>
<evidence type="ECO:0000256" key="5">
    <source>
        <dbReference type="ARBA" id="ARBA00022989"/>
    </source>
</evidence>
<dbReference type="InterPro" id="IPR004089">
    <property type="entry name" value="MCPsignal_dom"/>
</dbReference>
<dbReference type="RefSeq" id="WP_122626099.1">
    <property type="nucleotide sequence ID" value="NZ_UPPP01000052.1"/>
</dbReference>
<dbReference type="AlphaFoldDB" id="A0A498R1Q1"/>
<keyword evidence="2" id="KW-1003">Cell membrane</keyword>
<feature type="transmembrane region" description="Helical" evidence="10">
    <location>
        <begin position="269"/>
        <end position="290"/>
    </location>
</feature>
<comment type="similarity">
    <text evidence="8">Belongs to the methyl-accepting chemotaxis (MCP) protein family.</text>
</comment>
<evidence type="ECO:0000256" key="8">
    <source>
        <dbReference type="ARBA" id="ARBA00029447"/>
    </source>
</evidence>
<protein>
    <recommendedName>
        <fullName evidence="15">Chemotaxis methyl-accepting receptor</fullName>
    </recommendedName>
</protein>
<evidence type="ECO:0000256" key="2">
    <source>
        <dbReference type="ARBA" id="ARBA00022475"/>
    </source>
</evidence>
<feature type="domain" description="HAMP" evidence="12">
    <location>
        <begin position="292"/>
        <end position="344"/>
    </location>
</feature>
<dbReference type="CDD" id="cd12914">
    <property type="entry name" value="PDC1_DGC_like"/>
    <property type="match status" value="1"/>
</dbReference>
<dbReference type="GO" id="GO:0007165">
    <property type="term" value="P:signal transduction"/>
    <property type="evidence" value="ECO:0007669"/>
    <property type="project" value="UniProtKB-KW"/>
</dbReference>
<dbReference type="Gene3D" id="6.10.340.10">
    <property type="match status" value="1"/>
</dbReference>
<dbReference type="Proteomes" id="UP000277811">
    <property type="component" value="Unassembled WGS sequence"/>
</dbReference>